<dbReference type="PANTHER" id="PTHR33293:SF1">
    <property type="entry name" value="INSERTION ELEMENT IS1 1 PROTEIN INSB-RELATED"/>
    <property type="match status" value="1"/>
</dbReference>
<dbReference type="InterPro" id="IPR003220">
    <property type="entry name" value="InsA_N_dom_Znf"/>
</dbReference>
<organism evidence="2 3">
    <name type="scientific">Aliterella atlantica CENA595</name>
    <dbReference type="NCBI Taxonomy" id="1618023"/>
    <lineage>
        <taxon>Bacteria</taxon>
        <taxon>Bacillati</taxon>
        <taxon>Cyanobacteriota</taxon>
        <taxon>Cyanophyceae</taxon>
        <taxon>Chroococcidiopsidales</taxon>
        <taxon>Aliterellaceae</taxon>
        <taxon>Aliterella</taxon>
    </lineage>
</organism>
<dbReference type="Proteomes" id="UP000032452">
    <property type="component" value="Unassembled WGS sequence"/>
</dbReference>
<reference evidence="2 3" key="1">
    <citation type="submission" date="2015-02" db="EMBL/GenBank/DDBJ databases">
        <title>Draft genome of a novel marine cyanobacterium (Chroococcales) isolated from South Atlantic Ocean.</title>
        <authorList>
            <person name="Rigonato J."/>
            <person name="Alvarenga D.O."/>
            <person name="Branco L.H."/>
            <person name="Varani A.M."/>
            <person name="Brandini F.P."/>
            <person name="Fiore M.F."/>
        </authorList>
    </citation>
    <scope>NUCLEOTIDE SEQUENCE [LARGE SCALE GENOMIC DNA]</scope>
    <source>
        <strain evidence="2 3">CENA595</strain>
    </source>
</reference>
<dbReference type="InterPro" id="IPR051354">
    <property type="entry name" value="Transposase_27_IS1"/>
</dbReference>
<accession>A0A0D8ZM74</accession>
<keyword evidence="3" id="KW-1185">Reference proteome</keyword>
<dbReference type="STRING" id="1618023.UH38_23750"/>
<dbReference type="AlphaFoldDB" id="A0A0D8ZM74"/>
<feature type="domain" description="InsA N-terminal zinc ribbon" evidence="1">
    <location>
        <begin position="2"/>
        <end position="29"/>
    </location>
</feature>
<evidence type="ECO:0000313" key="2">
    <source>
        <dbReference type="EMBL" id="KJH69472.1"/>
    </source>
</evidence>
<sequence>MNCPKCQSTQIIKYGHTHYGKPRFRCQACGRQFVEDATRQPIEDATRQLIDKLLLERLALAAIARVTGVSQRWLQMYVNQKFYQTPKTIEVTQKNQVG</sequence>
<evidence type="ECO:0000313" key="3">
    <source>
        <dbReference type="Proteomes" id="UP000032452"/>
    </source>
</evidence>
<name>A0A0D8ZM74_9CYAN</name>
<evidence type="ECO:0000259" key="1">
    <source>
        <dbReference type="Pfam" id="PF03811"/>
    </source>
</evidence>
<dbReference type="Pfam" id="PF03811">
    <property type="entry name" value="Zn_ribbon_InsA"/>
    <property type="match status" value="1"/>
</dbReference>
<dbReference type="EMBL" id="JYON01000043">
    <property type="protein sequence ID" value="KJH69472.1"/>
    <property type="molecule type" value="Genomic_DNA"/>
</dbReference>
<proteinExistence type="predicted"/>
<dbReference type="PANTHER" id="PTHR33293">
    <property type="entry name" value="INSERTION ELEMENT IS1 1 PROTEIN INSB-RELATED"/>
    <property type="match status" value="1"/>
</dbReference>
<dbReference type="GO" id="GO:0006313">
    <property type="term" value="P:DNA transposition"/>
    <property type="evidence" value="ECO:0007669"/>
    <property type="project" value="InterPro"/>
</dbReference>
<protein>
    <submittedName>
        <fullName evidence="2">Transposase</fullName>
    </submittedName>
</protein>
<comment type="caution">
    <text evidence="2">The sequence shown here is derived from an EMBL/GenBank/DDBJ whole genome shotgun (WGS) entry which is preliminary data.</text>
</comment>
<gene>
    <name evidence="2" type="ORF">UH38_23750</name>
</gene>